<reference evidence="8 10" key="2">
    <citation type="submission" date="2019-04" db="EMBL/GenBank/DDBJ databases">
        <title>Long-read de novo sequencing of Cupriavidus necator H16.</title>
        <authorList>
            <person name="Little G.T."/>
            <person name="Ehsaan M."/>
            <person name="Arenas-Lopez C."/>
            <person name="Jawed K."/>
            <person name="Winzer K."/>
            <person name="Kovacs K."/>
            <person name="Malys N."/>
            <person name="Minton N.P."/>
        </authorList>
    </citation>
    <scope>NUCLEOTIDE SEQUENCE [LARGE SCALE GENOMIC DNA]</scope>
    <source>
        <strain evidence="8 10">H16</strain>
    </source>
</reference>
<dbReference type="Proteomes" id="UP000296079">
    <property type="component" value="Chromosome 2"/>
</dbReference>
<dbReference type="CDD" id="cd03010">
    <property type="entry name" value="TlpA_like_DsbE"/>
    <property type="match status" value="1"/>
</dbReference>
<dbReference type="SUPFAM" id="SSF52833">
    <property type="entry name" value="Thioredoxin-like"/>
    <property type="match status" value="1"/>
</dbReference>
<dbReference type="GO" id="GO:0030288">
    <property type="term" value="C:outer membrane-bounded periplasmic space"/>
    <property type="evidence" value="ECO:0007669"/>
    <property type="project" value="InterPro"/>
</dbReference>
<organism evidence="7 9">
    <name type="scientific">Cupriavidus necator (strain ATCC 17699 / DSM 428 / KCTC 22496 / NCIMB 10442 / H16 / Stanier 337)</name>
    <name type="common">Ralstonia eutropha</name>
    <dbReference type="NCBI Taxonomy" id="381666"/>
    <lineage>
        <taxon>Bacteria</taxon>
        <taxon>Pseudomonadati</taxon>
        <taxon>Pseudomonadota</taxon>
        <taxon>Betaproteobacteria</taxon>
        <taxon>Burkholderiales</taxon>
        <taxon>Burkholderiaceae</taxon>
        <taxon>Cupriavidus</taxon>
    </lineage>
</organism>
<evidence type="ECO:0000256" key="2">
    <source>
        <dbReference type="ARBA" id="ARBA00007758"/>
    </source>
</evidence>
<comment type="subcellular location">
    <subcellularLocation>
        <location evidence="1">Cell envelope</location>
    </subcellularLocation>
</comment>
<keyword evidence="5" id="KW-0676">Redox-active center</keyword>
<evidence type="ECO:0000256" key="1">
    <source>
        <dbReference type="ARBA" id="ARBA00004196"/>
    </source>
</evidence>
<dbReference type="OrthoDB" id="9811352at2"/>
<dbReference type="GO" id="GO:0016853">
    <property type="term" value="F:isomerase activity"/>
    <property type="evidence" value="ECO:0007669"/>
    <property type="project" value="UniProtKB-KW"/>
</dbReference>
<keyword evidence="3" id="KW-0201">Cytochrome c-type biogenesis</keyword>
<dbReference type="PANTHER" id="PTHR42852:SF6">
    <property type="entry name" value="THIOL:DISULFIDE INTERCHANGE PROTEIN DSBE"/>
    <property type="match status" value="1"/>
</dbReference>
<dbReference type="GO" id="GO:0015036">
    <property type="term" value="F:disulfide oxidoreductase activity"/>
    <property type="evidence" value="ECO:0007669"/>
    <property type="project" value="InterPro"/>
</dbReference>
<evidence type="ECO:0000256" key="3">
    <source>
        <dbReference type="ARBA" id="ARBA00022748"/>
    </source>
</evidence>
<dbReference type="Pfam" id="PF08534">
    <property type="entry name" value="Redoxin"/>
    <property type="match status" value="1"/>
</dbReference>
<evidence type="ECO:0000256" key="5">
    <source>
        <dbReference type="ARBA" id="ARBA00023284"/>
    </source>
</evidence>
<dbReference type="RefSeq" id="WP_011616912.1">
    <property type="nucleotide sequence ID" value="NC_008314.1"/>
</dbReference>
<gene>
    <name evidence="7" type="primary">ccmG2</name>
    <name evidence="7" type="ordered locus">H16_B0957</name>
    <name evidence="8" type="ORF">E6A55_24015</name>
</gene>
<dbReference type="Gene3D" id="3.40.30.10">
    <property type="entry name" value="Glutaredoxin"/>
    <property type="match status" value="1"/>
</dbReference>
<keyword evidence="7" id="KW-0413">Isomerase</keyword>
<dbReference type="Proteomes" id="UP000008210">
    <property type="component" value="Chromosome 2"/>
</dbReference>
<dbReference type="InterPro" id="IPR013766">
    <property type="entry name" value="Thioredoxin_domain"/>
</dbReference>
<proteinExistence type="inferred from homology"/>
<dbReference type="InterPro" id="IPR036249">
    <property type="entry name" value="Thioredoxin-like_sf"/>
</dbReference>
<dbReference type="STRING" id="381666.H16_B0957"/>
<dbReference type="EMBL" id="CP039288">
    <property type="protein sequence ID" value="QCC03639.1"/>
    <property type="molecule type" value="Genomic_DNA"/>
</dbReference>
<dbReference type="InterPro" id="IPR017937">
    <property type="entry name" value="Thioredoxin_CS"/>
</dbReference>
<dbReference type="NCBIfam" id="TIGR00385">
    <property type="entry name" value="dsbE"/>
    <property type="match status" value="1"/>
</dbReference>
<dbReference type="PROSITE" id="PS00194">
    <property type="entry name" value="THIOREDOXIN_1"/>
    <property type="match status" value="1"/>
</dbReference>
<dbReference type="EMBL" id="AM260480">
    <property type="protein sequence ID" value="CAJ95748.1"/>
    <property type="molecule type" value="Genomic_DNA"/>
</dbReference>
<name>Q0K2M6_CUPNH</name>
<reference evidence="7 9" key="1">
    <citation type="journal article" date="2006" name="Nat. Biotechnol.">
        <title>Genome sequence of the bioplastic-producing 'Knallgas' bacterium Ralstonia eutropha H16.</title>
        <authorList>
            <person name="Pohlmann A."/>
            <person name="Fricke W.F."/>
            <person name="Reinecke F."/>
            <person name="Kusian B."/>
            <person name="Liesegang H."/>
            <person name="Cramm R."/>
            <person name="Eitinger T."/>
            <person name="Ewering C."/>
            <person name="Potter M."/>
            <person name="Schwartz E."/>
            <person name="Strittmatter A."/>
            <person name="Voss I."/>
            <person name="Gottschalk G."/>
            <person name="Steinbuechel A."/>
            <person name="Friedrich B."/>
            <person name="Bowien B."/>
        </authorList>
    </citation>
    <scope>NUCLEOTIDE SEQUENCE [LARGE SCALE GENOMIC DNA]</scope>
    <source>
        <strain evidence="9">ATCC 17699 / DSM 428 / KCTC 22496 / NCIMB 10442 / H16 / Stanier 337</strain>
        <strain evidence="7">H16</strain>
    </source>
</reference>
<dbReference type="GO" id="GO:0017004">
    <property type="term" value="P:cytochrome complex assembly"/>
    <property type="evidence" value="ECO:0007669"/>
    <property type="project" value="UniProtKB-KW"/>
</dbReference>
<feature type="domain" description="Thioredoxin" evidence="6">
    <location>
        <begin position="31"/>
        <end position="173"/>
    </location>
</feature>
<evidence type="ECO:0000313" key="8">
    <source>
        <dbReference type="EMBL" id="QCC03639.1"/>
    </source>
</evidence>
<evidence type="ECO:0000256" key="4">
    <source>
        <dbReference type="ARBA" id="ARBA00023157"/>
    </source>
</evidence>
<dbReference type="eggNOG" id="COG0526">
    <property type="taxonomic scope" value="Bacteria"/>
</dbReference>
<evidence type="ECO:0000313" key="10">
    <source>
        <dbReference type="Proteomes" id="UP000296079"/>
    </source>
</evidence>
<dbReference type="InterPro" id="IPR013740">
    <property type="entry name" value="Redoxin"/>
</dbReference>
<evidence type="ECO:0000259" key="6">
    <source>
        <dbReference type="PROSITE" id="PS51352"/>
    </source>
</evidence>
<evidence type="ECO:0000313" key="9">
    <source>
        <dbReference type="Proteomes" id="UP000008210"/>
    </source>
</evidence>
<dbReference type="PROSITE" id="PS51352">
    <property type="entry name" value="THIOREDOXIN_2"/>
    <property type="match status" value="1"/>
</dbReference>
<dbReference type="PANTHER" id="PTHR42852">
    <property type="entry name" value="THIOL:DISULFIDE INTERCHANGE PROTEIN DSBE"/>
    <property type="match status" value="1"/>
</dbReference>
<evidence type="ECO:0000313" key="7">
    <source>
        <dbReference type="EMBL" id="CAJ95748.1"/>
    </source>
</evidence>
<keyword evidence="4" id="KW-1015">Disulfide bond</keyword>
<dbReference type="InterPro" id="IPR050553">
    <property type="entry name" value="Thioredoxin_ResA/DsbE_sf"/>
</dbReference>
<dbReference type="HOGENOM" id="CLU_042529_19_1_4"/>
<comment type="similarity">
    <text evidence="2">Belongs to the thioredoxin family. DsbE subfamily.</text>
</comment>
<dbReference type="KEGG" id="reh:H16_B0957"/>
<dbReference type="InterPro" id="IPR004799">
    <property type="entry name" value="Periplasmic_diS_OxRdtase_DsbE"/>
</dbReference>
<sequence>MRRFVPAAIFIMLLLLLGLGLAPRPSSPPSPLIGKSAPAFRLPLLDAPQQTVAPADLCGQVWVLNVWASWCGACREEHPKLMELARLTRVPIYGLDYKDGRDEAGAWLARHGNPYRASLFDADGRVGIDYGVYGVPETFVIDRRGVIRHKHVGPLTEEVVRKELLPMLAALENEPDVALASRGKGG</sequence>
<dbReference type="AlphaFoldDB" id="Q0K2M6"/>
<keyword evidence="9" id="KW-1185">Reference proteome</keyword>
<protein>
    <submittedName>
        <fullName evidence="8">DsbE family thiol:disulfide interchange protein</fullName>
    </submittedName>
    <submittedName>
        <fullName evidence="7">Thiol-disulfide isomerase involved in cytochromec biogenesis</fullName>
    </submittedName>
</protein>
<accession>Q0K2M6</accession>